<dbReference type="EMBL" id="GIBP01010739">
    <property type="protein sequence ID" value="NDV39708.1"/>
    <property type="molecule type" value="Transcribed_RNA"/>
</dbReference>
<proteinExistence type="predicted"/>
<accession>A0A6B2LSH8</accession>
<evidence type="ECO:0000313" key="2">
    <source>
        <dbReference type="EMBL" id="NDV39708.1"/>
    </source>
</evidence>
<dbReference type="GO" id="GO:0043023">
    <property type="term" value="F:ribosomal large subunit binding"/>
    <property type="evidence" value="ECO:0007669"/>
    <property type="project" value="TreeGrafter"/>
</dbReference>
<dbReference type="AlphaFoldDB" id="A0A6B2LSH8"/>
<dbReference type="GO" id="GO:1990116">
    <property type="term" value="P:ribosome-associated ubiquitin-dependent protein catabolic process"/>
    <property type="evidence" value="ECO:0007669"/>
    <property type="project" value="TreeGrafter"/>
</dbReference>
<dbReference type="InterPro" id="IPR021846">
    <property type="entry name" value="NFACT-C"/>
</dbReference>
<dbReference type="Pfam" id="PF11923">
    <property type="entry name" value="NFACT-C"/>
    <property type="match status" value="1"/>
</dbReference>
<dbReference type="InterPro" id="IPR051608">
    <property type="entry name" value="RQC_Subunit_NEMF"/>
</dbReference>
<dbReference type="PANTHER" id="PTHR15239">
    <property type="entry name" value="NUCLEAR EXPORT MEDIATOR FACTOR NEMF"/>
    <property type="match status" value="1"/>
</dbReference>
<dbReference type="PANTHER" id="PTHR15239:SF6">
    <property type="entry name" value="RIBOSOME QUALITY CONTROL COMPLEX SUBUNIT NEMF"/>
    <property type="match status" value="1"/>
</dbReference>
<name>A0A6B2LSH8_9EUKA</name>
<dbReference type="GO" id="GO:0000049">
    <property type="term" value="F:tRNA binding"/>
    <property type="evidence" value="ECO:0007669"/>
    <property type="project" value="TreeGrafter"/>
</dbReference>
<sequence length="115" mass="12567">MEEMTAKGLGVNLTSLTGKPLPTDELLYCVPVCAPYETLKDYKYKVKVIPGMEKKGKALKLCLDLFLHTEGATDFEKDLIKAVPEADWHLTLISNCKLSAAGIVNAKGKKGAKKK</sequence>
<dbReference type="GO" id="GO:0072344">
    <property type="term" value="P:rescue of stalled ribosome"/>
    <property type="evidence" value="ECO:0007669"/>
    <property type="project" value="TreeGrafter"/>
</dbReference>
<evidence type="ECO:0000259" key="1">
    <source>
        <dbReference type="Pfam" id="PF11923"/>
    </source>
</evidence>
<protein>
    <recommendedName>
        <fullName evidence="1">NFACT protein C-terminal domain-containing protein</fullName>
    </recommendedName>
</protein>
<reference evidence="2" key="1">
    <citation type="journal article" date="2020" name="J. Eukaryot. Microbiol.">
        <title>De novo Sequencing, Assembly and Annotation of the Transcriptome for the Free-Living Testate Amoeba Arcella intermedia.</title>
        <authorList>
            <person name="Ribeiro G.M."/>
            <person name="Porfirio-Sousa A.L."/>
            <person name="Maurer-Alcala X.X."/>
            <person name="Katz L.A."/>
            <person name="Lahr D.J.G."/>
        </authorList>
    </citation>
    <scope>NUCLEOTIDE SEQUENCE</scope>
</reference>
<dbReference type="GO" id="GO:1990112">
    <property type="term" value="C:RQC complex"/>
    <property type="evidence" value="ECO:0007669"/>
    <property type="project" value="TreeGrafter"/>
</dbReference>
<organism evidence="2">
    <name type="scientific">Arcella intermedia</name>
    <dbReference type="NCBI Taxonomy" id="1963864"/>
    <lineage>
        <taxon>Eukaryota</taxon>
        <taxon>Amoebozoa</taxon>
        <taxon>Tubulinea</taxon>
        <taxon>Elardia</taxon>
        <taxon>Arcellinida</taxon>
        <taxon>Sphaerothecina</taxon>
        <taxon>Arcellidae</taxon>
        <taxon>Arcella</taxon>
    </lineage>
</organism>
<feature type="domain" description="NFACT protein C-terminal" evidence="1">
    <location>
        <begin position="12"/>
        <end position="98"/>
    </location>
</feature>